<dbReference type="InterPro" id="IPR007450">
    <property type="entry name" value="BamE_dom"/>
</dbReference>
<dbReference type="Proteomes" id="UP000186019">
    <property type="component" value="Unassembled WGS sequence"/>
</dbReference>
<accession>A0A1N7GDF2</accession>
<organism evidence="4 5">
    <name type="scientific">Roseovarius nanhaiticus</name>
    <dbReference type="NCBI Taxonomy" id="573024"/>
    <lineage>
        <taxon>Bacteria</taxon>
        <taxon>Pseudomonadati</taxon>
        <taxon>Pseudomonadota</taxon>
        <taxon>Alphaproteobacteria</taxon>
        <taxon>Rhodobacterales</taxon>
        <taxon>Roseobacteraceae</taxon>
        <taxon>Roseovarius</taxon>
    </lineage>
</organism>
<evidence type="ECO:0000259" key="3">
    <source>
        <dbReference type="Pfam" id="PF04355"/>
    </source>
</evidence>
<feature type="domain" description="Outer membrane protein assembly factor BamE" evidence="3">
    <location>
        <begin position="38"/>
        <end position="113"/>
    </location>
</feature>
<keyword evidence="1" id="KW-0732">Signal</keyword>
<dbReference type="EMBL" id="FTNV01000001">
    <property type="protein sequence ID" value="SIS10594.1"/>
    <property type="molecule type" value="Genomic_DNA"/>
</dbReference>
<dbReference type="OrthoDB" id="7203955at2"/>
<keyword evidence="2" id="KW-0472">Membrane</keyword>
<evidence type="ECO:0000256" key="2">
    <source>
        <dbReference type="ARBA" id="ARBA00023136"/>
    </source>
</evidence>
<dbReference type="AlphaFoldDB" id="A0A1N7GDF2"/>
<evidence type="ECO:0000256" key="1">
    <source>
        <dbReference type="ARBA" id="ARBA00022729"/>
    </source>
</evidence>
<evidence type="ECO:0000313" key="5">
    <source>
        <dbReference type="Proteomes" id="UP000186019"/>
    </source>
</evidence>
<sequence>MFGTHFSLKARAAGIAKVAGLAGILALAGCSATYQNHGYVPPEEDLMQLAPGVDTRATVDDVIGAPSASGMLSEGDYYYVRSRVRHYGMFEPEVIERQVLAISFDGQGVISNIERFDLRDGNVVPLSRRVTDSTVQGKGFLRQMLGNIGNVNPADFF</sequence>
<gene>
    <name evidence="4" type="ORF">SAMN05421666_1938</name>
</gene>
<name>A0A1N7GDF2_9RHOB</name>
<keyword evidence="5" id="KW-1185">Reference proteome</keyword>
<dbReference type="RefSeq" id="WP_083687035.1">
    <property type="nucleotide sequence ID" value="NZ_CANNEL010000004.1"/>
</dbReference>
<dbReference type="STRING" id="573024.SAMN05216208_0198"/>
<reference evidence="4 5" key="1">
    <citation type="submission" date="2017-01" db="EMBL/GenBank/DDBJ databases">
        <authorList>
            <person name="Mah S.A."/>
            <person name="Swanson W.J."/>
            <person name="Moy G.W."/>
            <person name="Vacquier V.D."/>
        </authorList>
    </citation>
    <scope>NUCLEOTIDE SEQUENCE [LARGE SCALE GENOMIC DNA]</scope>
    <source>
        <strain evidence="4 5">DSM 29590</strain>
    </source>
</reference>
<protein>
    <submittedName>
        <fullName evidence="4">Beta-barrel assembly machine subunit BamE</fullName>
    </submittedName>
</protein>
<dbReference type="Gene3D" id="3.30.1450.10">
    <property type="match status" value="1"/>
</dbReference>
<dbReference type="Pfam" id="PF04355">
    <property type="entry name" value="BamE"/>
    <property type="match status" value="1"/>
</dbReference>
<dbReference type="InterPro" id="IPR037873">
    <property type="entry name" value="BamE-like"/>
</dbReference>
<proteinExistence type="predicted"/>
<dbReference type="GO" id="GO:0019867">
    <property type="term" value="C:outer membrane"/>
    <property type="evidence" value="ECO:0007669"/>
    <property type="project" value="InterPro"/>
</dbReference>
<evidence type="ECO:0000313" key="4">
    <source>
        <dbReference type="EMBL" id="SIS10594.1"/>
    </source>
</evidence>